<proteinExistence type="predicted"/>
<reference evidence="2" key="1">
    <citation type="submission" date="2020-08" db="EMBL/GenBank/DDBJ databases">
        <title>Genome sequencing and assembly of the red palm weevil Rhynchophorus ferrugineus.</title>
        <authorList>
            <person name="Dias G.B."/>
            <person name="Bergman C.M."/>
            <person name="Manee M."/>
        </authorList>
    </citation>
    <scope>NUCLEOTIDE SEQUENCE</scope>
    <source>
        <strain evidence="2">AA-2017</strain>
        <tissue evidence="2">Whole larva</tissue>
    </source>
</reference>
<accession>A0A834II07</accession>
<feature type="region of interest" description="Disordered" evidence="1">
    <location>
        <begin position="111"/>
        <end position="133"/>
    </location>
</feature>
<keyword evidence="3" id="KW-1185">Reference proteome</keyword>
<organism evidence="2 3">
    <name type="scientific">Rhynchophorus ferrugineus</name>
    <name type="common">Red palm weevil</name>
    <name type="synonym">Curculio ferrugineus</name>
    <dbReference type="NCBI Taxonomy" id="354439"/>
    <lineage>
        <taxon>Eukaryota</taxon>
        <taxon>Metazoa</taxon>
        <taxon>Ecdysozoa</taxon>
        <taxon>Arthropoda</taxon>
        <taxon>Hexapoda</taxon>
        <taxon>Insecta</taxon>
        <taxon>Pterygota</taxon>
        <taxon>Neoptera</taxon>
        <taxon>Endopterygota</taxon>
        <taxon>Coleoptera</taxon>
        <taxon>Polyphaga</taxon>
        <taxon>Cucujiformia</taxon>
        <taxon>Curculionidae</taxon>
        <taxon>Dryophthorinae</taxon>
        <taxon>Rhynchophorus</taxon>
    </lineage>
</organism>
<feature type="compositionally biased region" description="Basic residues" evidence="1">
    <location>
        <begin position="121"/>
        <end position="133"/>
    </location>
</feature>
<dbReference type="Proteomes" id="UP000625711">
    <property type="component" value="Unassembled WGS sequence"/>
</dbReference>
<protein>
    <submittedName>
        <fullName evidence="2">Uncharacterized protein</fullName>
    </submittedName>
</protein>
<evidence type="ECO:0000256" key="1">
    <source>
        <dbReference type="SAM" id="MobiDB-lite"/>
    </source>
</evidence>
<dbReference type="EMBL" id="JAACXV010000254">
    <property type="protein sequence ID" value="KAF7281184.1"/>
    <property type="molecule type" value="Genomic_DNA"/>
</dbReference>
<name>A0A834II07_RHYFE</name>
<evidence type="ECO:0000313" key="2">
    <source>
        <dbReference type="EMBL" id="KAF7281184.1"/>
    </source>
</evidence>
<comment type="caution">
    <text evidence="2">The sequence shown here is derived from an EMBL/GenBank/DDBJ whole genome shotgun (WGS) entry which is preliminary data.</text>
</comment>
<gene>
    <name evidence="2" type="ORF">GWI33_005054</name>
</gene>
<sequence>MNEVKNIITISNQIHQEMVLLNESEAHFSHLPPVPFQRSLTFAFRTKTAKERLVELQTGVPLGPTAADANHLNDANALRTNNVWVKILRLPGSSSGEFCVRIVVQFQHSNRPAKQEDRTLHHGSRKRSPIYNP</sequence>
<dbReference type="AlphaFoldDB" id="A0A834II07"/>
<evidence type="ECO:0000313" key="3">
    <source>
        <dbReference type="Proteomes" id="UP000625711"/>
    </source>
</evidence>